<protein>
    <recommendedName>
        <fullName evidence="4">Thiamine transporter protein</fullName>
    </recommendedName>
</protein>
<organism evidence="2 3">
    <name type="scientific">Christensenella minuta</name>
    <dbReference type="NCBI Taxonomy" id="626937"/>
    <lineage>
        <taxon>Bacteria</taxon>
        <taxon>Bacillati</taxon>
        <taxon>Bacillota</taxon>
        <taxon>Clostridia</taxon>
        <taxon>Christensenellales</taxon>
        <taxon>Christensenellaceae</taxon>
        <taxon>Christensenella</taxon>
    </lineage>
</organism>
<dbReference type="RefSeq" id="WP_066521848.1">
    <property type="nucleotide sequence ID" value="NZ_CABMOF010000006.1"/>
</dbReference>
<evidence type="ECO:0000313" key="2">
    <source>
        <dbReference type="EMBL" id="KXK64619.1"/>
    </source>
</evidence>
<name>A0A136Q1S5_9FIRM</name>
<keyword evidence="1" id="KW-1133">Transmembrane helix</keyword>
<dbReference type="Proteomes" id="UP000070366">
    <property type="component" value="Unassembled WGS sequence"/>
</dbReference>
<keyword evidence="3" id="KW-1185">Reference proteome</keyword>
<dbReference type="EMBL" id="LSZW01000064">
    <property type="protein sequence ID" value="KXK64619.1"/>
    <property type="molecule type" value="Genomic_DNA"/>
</dbReference>
<dbReference type="STRING" id="626937.HMPREF3293_02699"/>
<dbReference type="InterPro" id="IPR024529">
    <property type="entry name" value="ECF_trnsprt_substrate-spec"/>
</dbReference>
<dbReference type="OrthoDB" id="9813540at2"/>
<dbReference type="PATRIC" id="fig|626937.4.peg.2659"/>
<dbReference type="GO" id="GO:0022857">
    <property type="term" value="F:transmembrane transporter activity"/>
    <property type="evidence" value="ECO:0007669"/>
    <property type="project" value="InterPro"/>
</dbReference>
<dbReference type="KEGG" id="cmiu:B1H56_07750"/>
<feature type="transmembrane region" description="Helical" evidence="1">
    <location>
        <begin position="85"/>
        <end position="107"/>
    </location>
</feature>
<feature type="transmembrane region" description="Helical" evidence="1">
    <location>
        <begin position="119"/>
        <end position="139"/>
    </location>
</feature>
<dbReference type="Pfam" id="PF12822">
    <property type="entry name" value="ECF_trnsprt"/>
    <property type="match status" value="1"/>
</dbReference>
<evidence type="ECO:0000313" key="3">
    <source>
        <dbReference type="Proteomes" id="UP000070366"/>
    </source>
</evidence>
<feature type="transmembrane region" description="Helical" evidence="1">
    <location>
        <begin position="56"/>
        <end position="73"/>
    </location>
</feature>
<feature type="transmembrane region" description="Helical" evidence="1">
    <location>
        <begin position="145"/>
        <end position="169"/>
    </location>
</feature>
<reference evidence="2 3" key="1">
    <citation type="submission" date="2016-02" db="EMBL/GenBank/DDBJ databases">
        <authorList>
            <person name="Wen L."/>
            <person name="He K."/>
            <person name="Yang H."/>
        </authorList>
    </citation>
    <scope>NUCLEOTIDE SEQUENCE [LARGE SCALE GENOMIC DNA]</scope>
    <source>
        <strain evidence="2 3">DSM 22607</strain>
    </source>
</reference>
<keyword evidence="1" id="KW-0812">Transmembrane</keyword>
<dbReference type="Gene3D" id="1.10.1760.20">
    <property type="match status" value="1"/>
</dbReference>
<proteinExistence type="predicted"/>
<accession>A0A136Q1S5</accession>
<dbReference type="AlphaFoldDB" id="A0A136Q1S5"/>
<evidence type="ECO:0008006" key="4">
    <source>
        <dbReference type="Google" id="ProtNLM"/>
    </source>
</evidence>
<feature type="transmembrane region" description="Helical" evidence="1">
    <location>
        <begin position="32"/>
        <end position="49"/>
    </location>
</feature>
<sequence length="196" mass="20322">MKTKTRTLTLTAILIAVTLIFGFTPIGYIGTPFGIVITLMCLPVIIGTLTLGWKAGIALAALFAVTSIAKIPSDVFGPTLLAANPVLLMVNIIVPRLLIPLVVTLVYRAVRSKKELVNIGAAAVAGSLTNTVLYLGFLYAFFSGIVASGIILSVALLNGIIEAVVAALLCPPIVRALKKAVPALGKAASAKQTQAE</sequence>
<keyword evidence="1" id="KW-0472">Membrane</keyword>
<evidence type="ECO:0000256" key="1">
    <source>
        <dbReference type="SAM" id="Phobius"/>
    </source>
</evidence>
<comment type="caution">
    <text evidence="2">The sequence shown here is derived from an EMBL/GenBank/DDBJ whole genome shotgun (WGS) entry which is preliminary data.</text>
</comment>
<gene>
    <name evidence="2" type="ORF">HMPREF3293_02699</name>
</gene>